<reference evidence="3 4" key="1">
    <citation type="submission" date="2014-03" db="EMBL/GenBank/DDBJ databases">
        <title>Whole genome sequence of Novosphingobium resinovorum KF1.</title>
        <authorList>
            <person name="Gan H.M."/>
            <person name="Gan H.Y."/>
            <person name="Chew T.H."/>
            <person name="Savka M.A."/>
        </authorList>
    </citation>
    <scope>NUCLEOTIDE SEQUENCE [LARGE SCALE GENOMIC DNA]</scope>
    <source>
        <strain evidence="3 4">KF1</strain>
    </source>
</reference>
<dbReference type="RefSeq" id="WP_008831498.1">
    <property type="nucleotide sequence ID" value="NZ_CP017076.1"/>
</dbReference>
<evidence type="ECO:0000313" key="5">
    <source>
        <dbReference type="Proteomes" id="UP000094626"/>
    </source>
</evidence>
<dbReference type="Proteomes" id="UP000024329">
    <property type="component" value="Unassembled WGS sequence"/>
</dbReference>
<reference evidence="5" key="3">
    <citation type="journal article" date="2017" name="J. Biotechnol.">
        <title>Complete genome sequence of Novosphingobium resinovorum SA1, a versatile xenobiotic-degrading bacterium capable of utilizing sulfanilic acid.</title>
        <authorList>
            <person name="Hegedus B."/>
            <person name="Kos P.B."/>
            <person name="Balint B."/>
            <person name="Maroti G."/>
            <person name="Gan H.M."/>
            <person name="Perei K."/>
            <person name="Rakhely G."/>
        </authorList>
    </citation>
    <scope>NUCLEOTIDE SEQUENCE [LARGE SCALE GENOMIC DNA]</scope>
    <source>
        <strain evidence="5">SA1</strain>
    </source>
</reference>
<name>A0A031JTF9_9SPHN</name>
<protein>
    <recommendedName>
        <fullName evidence="6">Prepilin type IV endopeptidase peptidase domain-containing protein</fullName>
    </recommendedName>
</protein>
<evidence type="ECO:0000313" key="4">
    <source>
        <dbReference type="Proteomes" id="UP000024329"/>
    </source>
</evidence>
<dbReference type="EMBL" id="CP017076">
    <property type="protein sequence ID" value="AOR79257.1"/>
    <property type="molecule type" value="Genomic_DNA"/>
</dbReference>
<dbReference type="EMBL" id="JFYZ01000023">
    <property type="protein sequence ID" value="EZP79657.1"/>
    <property type="molecule type" value="Genomic_DNA"/>
</dbReference>
<keyword evidence="2" id="KW-0614">Plasmid</keyword>
<dbReference type="eggNOG" id="ENOG5030CWR">
    <property type="taxonomic scope" value="Bacteria"/>
</dbReference>
<proteinExistence type="predicted"/>
<organism evidence="3 4">
    <name type="scientific">Novosphingobium resinovorum</name>
    <dbReference type="NCBI Taxonomy" id="158500"/>
    <lineage>
        <taxon>Bacteria</taxon>
        <taxon>Pseudomonadati</taxon>
        <taxon>Pseudomonadota</taxon>
        <taxon>Alphaproteobacteria</taxon>
        <taxon>Sphingomonadales</taxon>
        <taxon>Sphingomonadaceae</taxon>
        <taxon>Novosphingobium</taxon>
    </lineage>
</organism>
<feature type="transmembrane region" description="Helical" evidence="1">
    <location>
        <begin position="7"/>
        <end position="26"/>
    </location>
</feature>
<feature type="transmembrane region" description="Helical" evidence="1">
    <location>
        <begin position="32"/>
        <end position="51"/>
    </location>
</feature>
<keyword evidence="1" id="KW-1133">Transmembrane helix</keyword>
<accession>A0A031JTF9</accession>
<keyword evidence="1" id="KW-0812">Transmembrane</keyword>
<geneLocation type="plasmid" evidence="2 5">
    <name>pSA1</name>
</geneLocation>
<feature type="transmembrane region" description="Helical" evidence="1">
    <location>
        <begin position="133"/>
        <end position="150"/>
    </location>
</feature>
<evidence type="ECO:0000313" key="2">
    <source>
        <dbReference type="EMBL" id="AOR79257.1"/>
    </source>
</evidence>
<evidence type="ECO:0000313" key="3">
    <source>
        <dbReference type="EMBL" id="EZP79657.1"/>
    </source>
</evidence>
<keyword evidence="1" id="KW-0472">Membrane</keyword>
<dbReference type="AlphaFoldDB" id="A0A031JTF9"/>
<evidence type="ECO:0008006" key="6">
    <source>
        <dbReference type="Google" id="ProtNLM"/>
    </source>
</evidence>
<feature type="transmembrane region" description="Helical" evidence="1">
    <location>
        <begin position="98"/>
        <end position="121"/>
    </location>
</feature>
<evidence type="ECO:0000256" key="1">
    <source>
        <dbReference type="SAM" id="Phobius"/>
    </source>
</evidence>
<sequence>MEAAGYFYLAFLLLVLIPVVVLPWEGRTTPDWLYMVLAASGLLGAALLSGVPGLIRACVAGAGSLAIAGLAVALLRAHTGARVLTGGQIKLLAAGATWLGFSGTFAMVAVALLTLFALAAFQKAGAVRRRPDASAILAVAIVSVAMQQHLPGM</sequence>
<feature type="transmembrane region" description="Helical" evidence="1">
    <location>
        <begin position="58"/>
        <end position="78"/>
    </location>
</feature>
<dbReference type="Proteomes" id="UP000094626">
    <property type="component" value="Plasmid pSA1"/>
</dbReference>
<dbReference type="PATRIC" id="fig|158500.4.peg.3882"/>
<dbReference type="KEGG" id="nre:BES08_20550"/>
<keyword evidence="5" id="KW-1185">Reference proteome</keyword>
<reference evidence="2" key="2">
    <citation type="submission" date="2016-08" db="EMBL/GenBank/DDBJ databases">
        <authorList>
            <person name="Seilhamer J.J."/>
        </authorList>
    </citation>
    <scope>NUCLEOTIDE SEQUENCE [LARGE SCALE GENOMIC DNA]</scope>
    <source>
        <strain evidence="2">SA1</strain>
        <plasmid evidence="2">pSA1</plasmid>
    </source>
</reference>
<gene>
    <name evidence="2" type="ORF">BES08_20550</name>
    <name evidence="3" type="ORF">BV97_03814</name>
</gene>